<dbReference type="InterPro" id="IPR011576">
    <property type="entry name" value="Pyridox_Oxase_N"/>
</dbReference>
<feature type="domain" description="Pyridoxamine 5'-phosphate oxidase N-terminal" evidence="1">
    <location>
        <begin position="155"/>
        <end position="255"/>
    </location>
</feature>
<name>F2LRM3_BURGS</name>
<dbReference type="Pfam" id="PF01243">
    <property type="entry name" value="PNPOx_N"/>
    <property type="match status" value="1"/>
</dbReference>
<sequence>MSGIIQTIESLEACVGKRPAAADLKVIDHMDGWAGRWLAASPLAFLAFSDSSSIKVTLAGGLPGFASRIDDRRLALARGVLDHPQHALSGRGVALLFLIPGLGETLRINGVVVPNKEDQIVISVQECYAHCAKALLRSDFWNPVEIGVPLTPTNFVSRSRFMALATADASLHTDISPKGDPAGLLAQAHSDTLTFPDRPGNRRADSFRNILERPDVSVALLVPGSTRIMIVQAEAQLTTDAMLQKCFAVQDRVPKLVTKLAPSSSMHYESAALMRAMPWCYPYSLPEIDPSEIFSAHIKLNKTAGLRASVLKGIATLPGLMRKGLALDYKRNMY</sequence>
<organism evidence="2 3">
    <name type="scientific">Burkholderia gladioli (strain BSR3)</name>
    <dbReference type="NCBI Taxonomy" id="999541"/>
    <lineage>
        <taxon>Bacteria</taxon>
        <taxon>Pseudomonadati</taxon>
        <taxon>Pseudomonadota</taxon>
        <taxon>Betaproteobacteria</taxon>
        <taxon>Burkholderiales</taxon>
        <taxon>Burkholderiaceae</taxon>
        <taxon>Burkholderia</taxon>
    </lineage>
</organism>
<geneLocation type="plasmid" evidence="2 3">
    <name>bgla_1p</name>
</geneLocation>
<reference evidence="2 3" key="1">
    <citation type="journal article" date="2011" name="J. Bacteriol.">
        <title>Complete genome sequence of Burkholderia gladioli BSR3.</title>
        <authorList>
            <person name="Seo Y.S."/>
            <person name="Lim J."/>
            <person name="Choi B.S."/>
            <person name="Kim H."/>
            <person name="Goo E."/>
            <person name="Lee B."/>
            <person name="Lim J.S."/>
            <person name="Choi I.Y."/>
            <person name="Moon J.S."/>
            <person name="Kim J."/>
            <person name="Hwang I."/>
        </authorList>
    </citation>
    <scope>NUCLEOTIDE SEQUENCE [LARGE SCALE GENOMIC DNA]</scope>
    <source>
        <strain evidence="3">BSR3</strain>
    </source>
</reference>
<dbReference type="RefSeq" id="WP_013699897.1">
    <property type="nucleotide sequence ID" value="NC_015382.1"/>
</dbReference>
<dbReference type="Gene3D" id="2.30.110.10">
    <property type="entry name" value="Electron Transport, Fmn-binding Protein, Chain A"/>
    <property type="match status" value="1"/>
</dbReference>
<dbReference type="HOGENOM" id="CLU_070801_0_0_4"/>
<dbReference type="PANTHER" id="PTHR42815">
    <property type="entry name" value="FAD-BINDING, PUTATIVE (AFU_ORTHOLOGUE AFUA_6G07600)-RELATED"/>
    <property type="match status" value="1"/>
</dbReference>
<dbReference type="KEGG" id="bgd:bgla_1p1210"/>
<evidence type="ECO:0000313" key="2">
    <source>
        <dbReference type="EMBL" id="AEA65517.1"/>
    </source>
</evidence>
<dbReference type="SUPFAM" id="SSF50475">
    <property type="entry name" value="FMN-binding split barrel"/>
    <property type="match status" value="1"/>
</dbReference>
<protein>
    <submittedName>
        <fullName evidence="2">Pyridoxamine 5'-phosphate oxidase-related, FMN-binding protein</fullName>
    </submittedName>
</protein>
<gene>
    <name evidence="2" type="ordered locus">bgla_1p1210</name>
</gene>
<dbReference type="PANTHER" id="PTHR42815:SF2">
    <property type="entry name" value="FAD-BINDING, PUTATIVE (AFU_ORTHOLOGUE AFUA_6G07600)-RELATED"/>
    <property type="match status" value="1"/>
</dbReference>
<accession>F2LRM3</accession>
<dbReference type="InterPro" id="IPR012349">
    <property type="entry name" value="Split_barrel_FMN-bd"/>
</dbReference>
<keyword evidence="3" id="KW-1185">Reference proteome</keyword>
<evidence type="ECO:0000313" key="3">
    <source>
        <dbReference type="Proteomes" id="UP000008316"/>
    </source>
</evidence>
<dbReference type="Proteomes" id="UP000008316">
    <property type="component" value="Plasmid bgla_1p"/>
</dbReference>
<proteinExistence type="predicted"/>
<dbReference type="EMBL" id="CP002601">
    <property type="protein sequence ID" value="AEA65517.1"/>
    <property type="molecule type" value="Genomic_DNA"/>
</dbReference>
<evidence type="ECO:0000259" key="1">
    <source>
        <dbReference type="Pfam" id="PF01243"/>
    </source>
</evidence>
<dbReference type="AlphaFoldDB" id="F2LRM3"/>
<keyword evidence="2" id="KW-0614">Plasmid</keyword>